<dbReference type="PANTHER" id="PTHR34819:SF3">
    <property type="entry name" value="CELL SURFACE PROTEIN"/>
    <property type="match status" value="1"/>
</dbReference>
<reference evidence="3 4" key="1">
    <citation type="submission" date="2021-05" db="EMBL/GenBank/DDBJ databases">
        <title>Roseococcus sp. XZZS9, whole genome shotgun sequencing project.</title>
        <authorList>
            <person name="Zhao G."/>
            <person name="Shen L."/>
        </authorList>
    </citation>
    <scope>NUCLEOTIDE SEQUENCE [LARGE SCALE GENOMIC DNA]</scope>
    <source>
        <strain evidence="3 4">XZZS9</strain>
    </source>
</reference>
<dbReference type="NCBIfam" id="TIGR04226">
    <property type="entry name" value="RrgB_K2N_iso_D2"/>
    <property type="match status" value="1"/>
</dbReference>
<dbReference type="InterPro" id="IPR047589">
    <property type="entry name" value="DUF11_rpt"/>
</dbReference>
<accession>A0ABS5Q7G2</accession>
<proteinExistence type="predicted"/>
<protein>
    <submittedName>
        <fullName evidence="3">Isopeptide-forming domain-containing fimbrial protein</fullName>
    </submittedName>
</protein>
<feature type="region of interest" description="Disordered" evidence="1">
    <location>
        <begin position="2430"/>
        <end position="2455"/>
    </location>
</feature>
<keyword evidence="4" id="KW-1185">Reference proteome</keyword>
<dbReference type="InterPro" id="IPR001434">
    <property type="entry name" value="OmcB-like_DUF11"/>
</dbReference>
<feature type="region of interest" description="Disordered" evidence="1">
    <location>
        <begin position="2121"/>
        <end position="2142"/>
    </location>
</feature>
<comment type="caution">
    <text evidence="3">The sequence shown here is derived from an EMBL/GenBank/DDBJ whole genome shotgun (WGS) entry which is preliminary data.</text>
</comment>
<feature type="domain" description="DUF11" evidence="2">
    <location>
        <begin position="1115"/>
        <end position="1234"/>
    </location>
</feature>
<evidence type="ECO:0000256" key="1">
    <source>
        <dbReference type="SAM" id="MobiDB-lite"/>
    </source>
</evidence>
<dbReference type="InterPro" id="IPR026466">
    <property type="entry name" value="Fim_isopep_form_D2_dom"/>
</dbReference>
<feature type="domain" description="DUF11" evidence="2">
    <location>
        <begin position="1740"/>
        <end position="1857"/>
    </location>
</feature>
<sequence>MLNFLVRSASLWNPASAASPRQPVFELLEERILLAAQPIVTVIAEDGATISNGSEDVLIGDTTHVTLRFDNVPDGPGDGVGYAPYIDIILPTNGADGAGVGPDGDDGVTFQGATYLGLQLQATQIEFDANGQAVHPFAKDQNGNARILTGTPGSTLVVLTLPFGSFTGDQTPADIVLELGLSNLADRGVPLNIQAQGGFAFGGDPLNNPTTDHPILGPTTGFDINPIIASLTKIYDGPEQETATGPSYPHSWTITPKLAPGQTVTDFVLTDTLPDGVVVTGWEILNGFTGTVTQNGNVITAVIDGAVVGGGTMPGLRIDFYVAENHSGGAVLDPVTGAPRALENNARLDFTWTPLDARDPTENVTIDPEGPENVIYAKSVALQKSVTVVGGGTPGPGSQLEWVIEGQVSDYFAIDNLVVTDVLSDGQRFLDSFSPTIVIVENGVQIFTGALLAGQYAYSRDATTGITTLQVDVSKVLRDAGLESSLGSDSTTGSESGESTMRITFRSVIEENYVQQERANHVVEGDVIGNDVTVSGEVLGTGHIVTDDSGAGVTLPVATVSKTVYAVNGNVVGGPIGPIQTGDSVTYRLEVDLPLTRAHGLRIIDFLPLPIFGAMDVNGDGVSGDTLVFVDAINGAAPGVGLAWFGMGDTFSGITGATPSISGNAAANSLIFDFGDLGNHNENTKLVILFTVRVKDTPFGDGLFLTNMVTTEETSTDNLVTVHSAVSQIVLGEPVLSITKGVVATTGDGTFSGSNGPVEFNAPGSSGPRFTGVISSDALAGGAIDANLAGVDAGDLVTFALTVENKGSGPYGAFDVLLRDTFPSGFEIPAGGLNLRITDGAGNVLNYEIVGGGLFDPNGGIKLIDPPGHGAIGTYNAGNGGNIVIVTYDLVLADDVSVPNAQLDNTARIVSFAAVEGGNDRIETISAQDASDSARVITAAPSLEKIVFETSHDFTGTGAGNPDVTDLAIGEMVTYHVTVTFPEGKAGNVRLEDLLPAGSDGLLGYVSARIISVGGNLSGGAGLAVGQTGTLADRDGDGVWDTITFDFGDVTNAWDNIVNANDRVVIEIVARVLDVAANKSGEVLTNNATLSIDDPNGGPRVTWSDSASVEIVEPDLTLTKTVTPERAGANEELTYTITLKNDGAGGHATTAFDLEVLDSLAQLPPNATFLAGSVVVSGAVASVVTGNTVGDTSIRVTLAQLAVGETLTITFKARLVATAEAGASIPNTANYTGNSLPGSSPDERQYSGHDDALVTVLTPTLSKTIVVTSNPDTDKDLYDPTLDDLSIGEEVTYELVITLPEGDSLNLSLLDLLPDANLAGQGGRLEYVAGSLEVIRVGIGGSLIGVNGQNLLNPGVTVTDTGSNGNLDSVLISFGHVRNTSDNQVVGQEDQIVIRLKARVVDHVANVGGQVLTNTGAVSVNGVETDRASVSAEVVEPRLVIEKTSSVTEGEPLDAGAAISYTITISHADANSGPAYDLNLSDVLPAGMQLVDGSLTSSVGTISHVGGVVTLTLPKLLLGDAPITIVYRAVLLDSVTPGQSLTNTATLDYDSLAGDGPDDRGAPQLSDSETHLVALTPTITKTVVSTSLDETGSDAFDPLNPDVAAGETVTYRLVISLGEGTQRLVVSDMLAPGLTYLSSSVDSLGGITGSVLGIGASGSASGQTITFDFGTVVNAGDNVRNASDEIVILITARLTAAKDVAAGTTYANDAEVQTFGPGEGQPGLETDNATAVIDLVTPVLTIDKVADVTTAKPGDTVTYTVTIDHATTSTSAAYGAILQDLLPTGAVLVAGSASTTRGSVSEEGGQVVLTLPGVYGLNDGPIVLTYQVLLQGSLRNGDQVVNTAGIDYNTAPTNGNNYTGDDDATVDIITVNSLTKEIIATSNEDTAGNDVARGESVTYRLTATVGNGTQELVLTDSIPVGFDFVSYRIVKGPNVTPTITGSVITFNFGTYVHNPGDPDHGTIIVEIVTRLRDDAPADPLANVAVLTPDGDDDRSVTDNQDIVVVSPVLTIQKEGPAGFLRPGQEGEFTLTLSHAAASTAAAYDILVQDLLADAAPWLILIPGSVTTTAGSVTAGNNAGDNTIGISLDSLKLGETVVIKFKVRVADDAPVAAVLHNTATLSWDSNPGEGGEAGTDEDSTQVPLVPGLDKTLEESSVISGGDPTDSIAYNPNLRDLSPGELVRYQIVITLPQGATNGVVVSDDMAGGLLDLISSRIVSIGSDLTVVGLGVGDAGVMVGGVLRFNFGTVTGLQDNALPGAGDRIVIEVIGRVRADVQAGEGGLSQGATLDFELAGQEGSQVDTVVSDIVTPTLTIIKAADTTGPVDGNDAIVYTLTVTNNSNAVAFDVVVTDPLLQLVSGGNVVVTVNGVPVAGVQIISGSAPGDTAVTVIIPQLDVGQVAIISFTGVVSELQASGTTVDNQASVSWGSAPTVDPDGWPGAGGTNPNVATSGEDSNEVSISTKLPTLTKVVADTDNPGTTNGQFDPNLADVSPGETVTWRLTITLQEGSTTLILRDLLPAGFTYISSGIVSIGGNVSGGNLAVGDAGTLNGRIVVFGFGTLVTRADNTPQGAADQIVIEVRARLDAGALPPGAQPANSAQLEVVDAGVILPPVSAAVDVVAPALAIDKSVDKPFAIIGQEVGYTLRIRHTDASSAGAYDLVIRDDAMPGFLSIVAGSVVVEGVSGAVVEYVGGGIRIIVPELALHQVVTVTYKALVTNVPNDGRATNAASFTADSFPGRPQGGDLGGELRMAAADQKEILVAAGQPAARAGGLQDIIGWDDRLTNFFRGYRSEPIYSGTADPGSTLVISLRDWQGSIIASTSRMADAGGNWIAAFPRTVGFPGDLPNTDDYLSATRLFRDLGQRLVPTGDRQEIPLRDDLDGRPFDVQVSITRNGAGPLGDAPGNTRVAFGDTSNPGAFVKLVDGAAGSTAGGMLRGHAAAAAHPFSFAFNRFTGELLSSGPLAGSTSR</sequence>
<dbReference type="NCBIfam" id="TIGR01451">
    <property type="entry name" value="B_ant_repeat"/>
    <property type="match status" value="4"/>
</dbReference>
<dbReference type="RefSeq" id="WP_213668238.1">
    <property type="nucleotide sequence ID" value="NZ_JAHCDA010000001.1"/>
</dbReference>
<evidence type="ECO:0000313" key="3">
    <source>
        <dbReference type="EMBL" id="MBS7809545.1"/>
    </source>
</evidence>
<feature type="region of interest" description="Disordered" evidence="1">
    <location>
        <begin position="2470"/>
        <end position="2489"/>
    </location>
</feature>
<gene>
    <name evidence="3" type="ORF">KHU32_01260</name>
</gene>
<feature type="domain" description="DUF11" evidence="2">
    <location>
        <begin position="1439"/>
        <end position="1549"/>
    </location>
</feature>
<dbReference type="Proteomes" id="UP000766336">
    <property type="component" value="Unassembled WGS sequence"/>
</dbReference>
<dbReference type="InterPro" id="IPR051172">
    <property type="entry name" value="Chlamydia_OmcB"/>
</dbReference>
<organism evidence="3 4">
    <name type="scientific">Roseococcus pinisoli</name>
    <dbReference type="NCBI Taxonomy" id="2835040"/>
    <lineage>
        <taxon>Bacteria</taxon>
        <taxon>Pseudomonadati</taxon>
        <taxon>Pseudomonadota</taxon>
        <taxon>Alphaproteobacteria</taxon>
        <taxon>Acetobacterales</taxon>
        <taxon>Roseomonadaceae</taxon>
        <taxon>Roseococcus</taxon>
    </lineage>
</organism>
<dbReference type="PANTHER" id="PTHR34819">
    <property type="entry name" value="LARGE CYSTEINE-RICH PERIPLASMIC PROTEIN OMCB"/>
    <property type="match status" value="1"/>
</dbReference>
<evidence type="ECO:0000313" key="4">
    <source>
        <dbReference type="Proteomes" id="UP000766336"/>
    </source>
</evidence>
<name>A0ABS5Q7G2_9PROT</name>
<dbReference type="Gene3D" id="2.60.40.740">
    <property type="match status" value="7"/>
</dbReference>
<dbReference type="EMBL" id="JAHCDA010000001">
    <property type="protein sequence ID" value="MBS7809545.1"/>
    <property type="molecule type" value="Genomic_DNA"/>
</dbReference>
<dbReference type="Pfam" id="PF01345">
    <property type="entry name" value="DUF11"/>
    <property type="match status" value="3"/>
</dbReference>
<feature type="compositionally biased region" description="Polar residues" evidence="1">
    <location>
        <begin position="2442"/>
        <end position="2455"/>
    </location>
</feature>
<evidence type="ECO:0000259" key="2">
    <source>
        <dbReference type="Pfam" id="PF01345"/>
    </source>
</evidence>